<evidence type="ECO:0000256" key="5">
    <source>
        <dbReference type="SAM" id="SignalP"/>
    </source>
</evidence>
<dbReference type="SMART" id="SM00640">
    <property type="entry name" value="Glyco_32"/>
    <property type="match status" value="1"/>
</dbReference>
<dbReference type="InterPro" id="IPR013189">
    <property type="entry name" value="Glyco_hydro_32_C"/>
</dbReference>
<evidence type="ECO:0000256" key="3">
    <source>
        <dbReference type="ARBA" id="ARBA00023295"/>
    </source>
</evidence>
<evidence type="ECO:0000259" key="7">
    <source>
        <dbReference type="Pfam" id="PF08244"/>
    </source>
</evidence>
<dbReference type="PANTHER" id="PTHR42800">
    <property type="entry name" value="EXOINULINASE INUD (AFU_ORTHOLOGUE AFUA_5G00480)"/>
    <property type="match status" value="1"/>
</dbReference>
<dbReference type="EMBL" id="JASZZN010000001">
    <property type="protein sequence ID" value="MDM4014198.1"/>
    <property type="molecule type" value="Genomic_DNA"/>
</dbReference>
<dbReference type="InterPro" id="IPR013320">
    <property type="entry name" value="ConA-like_dom_sf"/>
</dbReference>
<evidence type="ECO:0000256" key="2">
    <source>
        <dbReference type="ARBA" id="ARBA00022801"/>
    </source>
</evidence>
<dbReference type="Gene3D" id="2.115.10.20">
    <property type="entry name" value="Glycosyl hydrolase domain, family 43"/>
    <property type="match status" value="1"/>
</dbReference>
<dbReference type="InterPro" id="IPR013148">
    <property type="entry name" value="Glyco_hydro_32_N"/>
</dbReference>
<dbReference type="Pfam" id="PF08244">
    <property type="entry name" value="Glyco_hydro_32C"/>
    <property type="match status" value="1"/>
</dbReference>
<reference evidence="8 9" key="1">
    <citation type="submission" date="2023-06" db="EMBL/GenBank/DDBJ databases">
        <title>Roseiconus lacunae JC819 isolated from Gulf of Mannar region, Tamil Nadu.</title>
        <authorList>
            <person name="Pk S."/>
            <person name="Ch S."/>
            <person name="Ch V.R."/>
        </authorList>
    </citation>
    <scope>NUCLEOTIDE SEQUENCE [LARGE SCALE GENOMIC DNA]</scope>
    <source>
        <strain evidence="8 9">JC819</strain>
    </source>
</reference>
<name>A0ABT7PCX2_9BACT</name>
<organism evidence="8 9">
    <name type="scientific">Roseiconus lacunae</name>
    <dbReference type="NCBI Taxonomy" id="2605694"/>
    <lineage>
        <taxon>Bacteria</taxon>
        <taxon>Pseudomonadati</taxon>
        <taxon>Planctomycetota</taxon>
        <taxon>Planctomycetia</taxon>
        <taxon>Pirellulales</taxon>
        <taxon>Pirellulaceae</taxon>
        <taxon>Roseiconus</taxon>
    </lineage>
</organism>
<dbReference type="CDD" id="cd18622">
    <property type="entry name" value="GH32_Inu-like"/>
    <property type="match status" value="1"/>
</dbReference>
<comment type="similarity">
    <text evidence="1 4">Belongs to the glycosyl hydrolase 32 family.</text>
</comment>
<keyword evidence="5" id="KW-0732">Signal</keyword>
<dbReference type="PANTHER" id="PTHR42800:SF1">
    <property type="entry name" value="EXOINULINASE INUD (AFU_ORTHOLOGUE AFUA_5G00480)"/>
    <property type="match status" value="1"/>
</dbReference>
<evidence type="ECO:0000259" key="6">
    <source>
        <dbReference type="Pfam" id="PF00251"/>
    </source>
</evidence>
<keyword evidence="3 4" id="KW-0326">Glycosidase</keyword>
<gene>
    <name evidence="8" type="ORF">QTN89_02065</name>
</gene>
<feature type="chain" id="PRO_5045570567" evidence="5">
    <location>
        <begin position="37"/>
        <end position="743"/>
    </location>
</feature>
<feature type="domain" description="Glycosyl hydrolase family 32 C-terminal" evidence="7">
    <location>
        <begin position="605"/>
        <end position="735"/>
    </location>
</feature>
<comment type="caution">
    <text evidence="8">The sequence shown here is derived from an EMBL/GenBank/DDBJ whole genome shotgun (WGS) entry which is preliminary data.</text>
</comment>
<protein>
    <submittedName>
        <fullName evidence="8">Glycoside hydrolase family 32 protein</fullName>
    </submittedName>
</protein>
<sequence length="743" mass="82570">MTLLIPEIASHFTRRLLVTAAFSCTLVMATSPVASAAETSDDVIIADFESSDYGAWNVQGTAFGPGPAQGTLPGQMAVEGFLGNGLVNTFYEGDQSTGTLTSPSFEIQRDWIGFLIGGGKNETSLALQLIVDGNVVRSATGPNDQAGGSERLEQDAWDVRELKGKQASIRIIDQATGGWGHINVDQLVQTDQQPPSPVRNAERRLLADARYLNFPIKNGASKKQVTLLVDGQIAVVNTMELAGGEIADEKADWWAPMDVSRWAGKELTIRIDRVAASSNALDAIELMDERKRADNVYREAKRGQFHFSPIRGWNNDPNGMVYYNGEYYLFFQHNPYGWNWGNMHWGHAVSHDLVHWTELGDKLLPDDMGPMFSGGAIVDWNNTSGFGKDGEPPMVLFYTAAGSPTVQGLAFSNDGRNFTKYDGNPILGQVTPGNRDPKVIWHGPTQRWVMVLYVLLDGKHTIHFYTSANLKDWELASVTEGDAPGGRYLYECPEFFELAIDGDPNNKRWVLTAADSSYAIGHFDGKNFTPEQERLPGHQGRGFYAAQTFSDIPKEDGRRIMIGWWQTPTGGMPFNQSMTIPLVLKLVSTDKGPRLTFSPAEELHVLRDRTHTFDAFDLSPNDDNPIDHIRNELIELRLEFTPRDATEVVLNLRDVMIVYDPSLEQLRVDDQTASAPLVDGKQRLTVYVDRTGVEVFASGGRCYVPLPFEMQPENQRLHFETRGGSIQVDSLEVHELKSAWPKD</sequence>
<dbReference type="GO" id="GO:0016787">
    <property type="term" value="F:hydrolase activity"/>
    <property type="evidence" value="ECO:0007669"/>
    <property type="project" value="UniProtKB-KW"/>
</dbReference>
<dbReference type="SUPFAM" id="SSF49899">
    <property type="entry name" value="Concanavalin A-like lectins/glucanases"/>
    <property type="match status" value="1"/>
</dbReference>
<proteinExistence type="inferred from homology"/>
<feature type="signal peptide" evidence="5">
    <location>
        <begin position="1"/>
        <end position="36"/>
    </location>
</feature>
<dbReference type="SUPFAM" id="SSF75005">
    <property type="entry name" value="Arabinanase/levansucrase/invertase"/>
    <property type="match status" value="1"/>
</dbReference>
<dbReference type="InterPro" id="IPR023296">
    <property type="entry name" value="Glyco_hydro_beta-prop_sf"/>
</dbReference>
<evidence type="ECO:0000313" key="9">
    <source>
        <dbReference type="Proteomes" id="UP001239462"/>
    </source>
</evidence>
<accession>A0ABT7PCX2</accession>
<feature type="domain" description="Glycosyl hydrolase family 32 N-terminal" evidence="6">
    <location>
        <begin position="306"/>
        <end position="588"/>
    </location>
</feature>
<dbReference type="Gene3D" id="2.60.120.560">
    <property type="entry name" value="Exo-inulinase, domain 1"/>
    <property type="match status" value="1"/>
</dbReference>
<dbReference type="InterPro" id="IPR001362">
    <property type="entry name" value="Glyco_hydro_32"/>
</dbReference>
<evidence type="ECO:0000256" key="1">
    <source>
        <dbReference type="ARBA" id="ARBA00009902"/>
    </source>
</evidence>
<evidence type="ECO:0000313" key="8">
    <source>
        <dbReference type="EMBL" id="MDM4014198.1"/>
    </source>
</evidence>
<dbReference type="Proteomes" id="UP001239462">
    <property type="component" value="Unassembled WGS sequence"/>
</dbReference>
<keyword evidence="2 4" id="KW-0378">Hydrolase</keyword>
<keyword evidence="9" id="KW-1185">Reference proteome</keyword>
<evidence type="ECO:0000256" key="4">
    <source>
        <dbReference type="RuleBase" id="RU362110"/>
    </source>
</evidence>
<dbReference type="Pfam" id="PF00251">
    <property type="entry name" value="Glyco_hydro_32N"/>
    <property type="match status" value="1"/>
</dbReference>
<dbReference type="RefSeq" id="WP_289161963.1">
    <property type="nucleotide sequence ID" value="NZ_JASZZN010000001.1"/>
</dbReference>